<name>A0A6A4VHG6_AMPAM</name>
<keyword evidence="7" id="KW-0472">Membrane</keyword>
<evidence type="ECO:0000313" key="13">
    <source>
        <dbReference type="Proteomes" id="UP000440578"/>
    </source>
</evidence>
<keyword evidence="3 9" id="KW-0808">Transferase</keyword>
<keyword evidence="9" id="KW-0119">Carbohydrate metabolism</keyword>
<dbReference type="EMBL" id="VIIS01001915">
    <property type="protein sequence ID" value="KAF0290994.1"/>
    <property type="molecule type" value="Genomic_DNA"/>
</dbReference>
<feature type="chain" id="PRO_5025588317" description="Carbohydrate sulfotransferase" evidence="11">
    <location>
        <begin position="26"/>
        <end position="427"/>
    </location>
</feature>
<evidence type="ECO:0000256" key="3">
    <source>
        <dbReference type="ARBA" id="ARBA00022679"/>
    </source>
</evidence>
<dbReference type="InterPro" id="IPR018011">
    <property type="entry name" value="Carb_sulfotrans_8-10"/>
</dbReference>
<feature type="region of interest" description="Disordered" evidence="10">
    <location>
        <begin position="96"/>
        <end position="132"/>
    </location>
</feature>
<protein>
    <recommendedName>
        <fullName evidence="9">Carbohydrate sulfotransferase</fullName>
        <ecNumber evidence="9">2.8.2.-</ecNumber>
    </recommendedName>
</protein>
<dbReference type="EC" id="2.8.2.-" evidence="9"/>
<comment type="similarity">
    <text evidence="2 9">Belongs to the sulfotransferase 2 family.</text>
</comment>
<sequence length="427" mass="47219">MWPVRIPRWRRWPLAAALLLTVAAGALLSGPWTASHDSDHLVWGGPAAAAGPAQRLEFYGAARNLFSSDGRPVSPSPSSVGSGDLLSVIVSSSSAAEEPSDVPIPSPSQEPAPAPAADPPSTNSAPTEDVPHERAFDRYDHELERVRPEDVEPLAESWLRARERLYAARRRRLKRVCLARGVELAKHTTERSVLAIGSADPGGPVETIKVSHFTVVPPHKTMACLVNKVASTSLLGTFLKLTGHGVPLFDELSSPHSIASLLHPTKPGEFALATKHYFKFMFVRHPLERLISAYEDKVVKVDHPSLLHLRKSIFNTQEDIRIRNRTYALLRANAANRTELLADYETKLAAYRAEVKARHNVPTFGEFLDFVLAMDPTGDNFDSHWTPYWRQCTPCHMHYDVIGKLEDGSDDFKTTSAISCQLNKPQK</sequence>
<accession>A0A6A4VHG6</accession>
<organism evidence="12 13">
    <name type="scientific">Amphibalanus amphitrite</name>
    <name type="common">Striped barnacle</name>
    <name type="synonym">Balanus amphitrite</name>
    <dbReference type="NCBI Taxonomy" id="1232801"/>
    <lineage>
        <taxon>Eukaryota</taxon>
        <taxon>Metazoa</taxon>
        <taxon>Ecdysozoa</taxon>
        <taxon>Arthropoda</taxon>
        <taxon>Crustacea</taxon>
        <taxon>Multicrustacea</taxon>
        <taxon>Cirripedia</taxon>
        <taxon>Thoracica</taxon>
        <taxon>Thoracicalcarea</taxon>
        <taxon>Balanomorpha</taxon>
        <taxon>Balanoidea</taxon>
        <taxon>Balanidae</taxon>
        <taxon>Amphibalaninae</taxon>
        <taxon>Amphibalanus</taxon>
    </lineage>
</organism>
<evidence type="ECO:0000256" key="7">
    <source>
        <dbReference type="ARBA" id="ARBA00023136"/>
    </source>
</evidence>
<dbReference type="GO" id="GO:0008146">
    <property type="term" value="F:sulfotransferase activity"/>
    <property type="evidence" value="ECO:0007669"/>
    <property type="project" value="InterPro"/>
</dbReference>
<gene>
    <name evidence="12" type="primary">chst11</name>
    <name evidence="12" type="ORF">FJT64_010827</name>
</gene>
<keyword evidence="13" id="KW-1185">Reference proteome</keyword>
<dbReference type="OrthoDB" id="2019940at2759"/>
<keyword evidence="5" id="KW-1133">Transmembrane helix</keyword>
<proteinExistence type="inferred from homology"/>
<evidence type="ECO:0000256" key="6">
    <source>
        <dbReference type="ARBA" id="ARBA00023034"/>
    </source>
</evidence>
<evidence type="ECO:0000256" key="10">
    <source>
        <dbReference type="SAM" id="MobiDB-lite"/>
    </source>
</evidence>
<keyword evidence="11" id="KW-0732">Signal</keyword>
<feature type="compositionally biased region" description="Pro residues" evidence="10">
    <location>
        <begin position="102"/>
        <end position="118"/>
    </location>
</feature>
<evidence type="ECO:0000256" key="4">
    <source>
        <dbReference type="ARBA" id="ARBA00022692"/>
    </source>
</evidence>
<evidence type="ECO:0000256" key="9">
    <source>
        <dbReference type="RuleBase" id="RU364020"/>
    </source>
</evidence>
<keyword evidence="9" id="KW-0735">Signal-anchor</keyword>
<keyword evidence="8 9" id="KW-0325">Glycoprotein</keyword>
<keyword evidence="4" id="KW-0812">Transmembrane</keyword>
<evidence type="ECO:0000256" key="1">
    <source>
        <dbReference type="ARBA" id="ARBA00004323"/>
    </source>
</evidence>
<dbReference type="PANTHER" id="PTHR12137:SF54">
    <property type="entry name" value="CARBOHYDRATE SULFOTRANSFERASE"/>
    <property type="match status" value="1"/>
</dbReference>
<comment type="subcellular location">
    <subcellularLocation>
        <location evidence="1 9">Golgi apparatus membrane</location>
        <topology evidence="1 9">Single-pass type II membrane protein</topology>
    </subcellularLocation>
</comment>
<dbReference type="Proteomes" id="UP000440578">
    <property type="component" value="Unassembled WGS sequence"/>
</dbReference>
<dbReference type="GO" id="GO:0000139">
    <property type="term" value="C:Golgi membrane"/>
    <property type="evidence" value="ECO:0007669"/>
    <property type="project" value="UniProtKB-SubCell"/>
</dbReference>
<feature type="signal peptide" evidence="11">
    <location>
        <begin position="1"/>
        <end position="25"/>
    </location>
</feature>
<dbReference type="Pfam" id="PF03567">
    <property type="entry name" value="Sulfotransfer_2"/>
    <property type="match status" value="1"/>
</dbReference>
<dbReference type="PANTHER" id="PTHR12137">
    <property type="entry name" value="CARBOHYDRATE SULFOTRANSFERASE"/>
    <property type="match status" value="1"/>
</dbReference>
<evidence type="ECO:0000256" key="2">
    <source>
        <dbReference type="ARBA" id="ARBA00006339"/>
    </source>
</evidence>
<comment type="caution">
    <text evidence="12">The sequence shown here is derived from an EMBL/GenBank/DDBJ whole genome shotgun (WGS) entry which is preliminary data.</text>
</comment>
<reference evidence="12 13" key="1">
    <citation type="submission" date="2019-07" db="EMBL/GenBank/DDBJ databases">
        <title>Draft genome assembly of a fouling barnacle, Amphibalanus amphitrite (Darwin, 1854): The first reference genome for Thecostraca.</title>
        <authorList>
            <person name="Kim W."/>
        </authorList>
    </citation>
    <scope>NUCLEOTIDE SEQUENCE [LARGE SCALE GENOMIC DNA]</scope>
    <source>
        <strain evidence="12">SNU_AA5</strain>
        <tissue evidence="12">Soma without cirri and trophi</tissue>
    </source>
</reference>
<keyword evidence="6 9" id="KW-0333">Golgi apparatus</keyword>
<dbReference type="InterPro" id="IPR005331">
    <property type="entry name" value="Sulfotransferase"/>
</dbReference>
<evidence type="ECO:0000256" key="8">
    <source>
        <dbReference type="ARBA" id="ARBA00023180"/>
    </source>
</evidence>
<evidence type="ECO:0000256" key="5">
    <source>
        <dbReference type="ARBA" id="ARBA00022989"/>
    </source>
</evidence>
<dbReference type="AlphaFoldDB" id="A0A6A4VHG6"/>
<dbReference type="GO" id="GO:0016051">
    <property type="term" value="P:carbohydrate biosynthetic process"/>
    <property type="evidence" value="ECO:0007669"/>
    <property type="project" value="InterPro"/>
</dbReference>
<evidence type="ECO:0000256" key="11">
    <source>
        <dbReference type="SAM" id="SignalP"/>
    </source>
</evidence>
<evidence type="ECO:0000313" key="12">
    <source>
        <dbReference type="EMBL" id="KAF0290994.1"/>
    </source>
</evidence>